<feature type="chain" id="PRO_5014999209" evidence="1">
    <location>
        <begin position="24"/>
        <end position="69"/>
    </location>
</feature>
<proteinExistence type="predicted"/>
<evidence type="ECO:0000256" key="1">
    <source>
        <dbReference type="SAM" id="SignalP"/>
    </source>
</evidence>
<sequence length="69" mass="8009">MLNTRMCVCVFSGCAELLHLLTACSVTHSTSQPKPLKHSRQYPRLRRWQKRSGLDKQQTVRISIYTNHP</sequence>
<dbReference type="EMBL" id="GGFL01010891">
    <property type="protein sequence ID" value="MBW75069.1"/>
    <property type="molecule type" value="Transcribed_RNA"/>
</dbReference>
<evidence type="ECO:0000313" key="2">
    <source>
        <dbReference type="EMBL" id="MBW75069.1"/>
    </source>
</evidence>
<protein>
    <submittedName>
        <fullName evidence="2">Putative secreted protein</fullName>
    </submittedName>
</protein>
<name>A0A2M4DC27_ANODA</name>
<reference evidence="2" key="1">
    <citation type="submission" date="2018-01" db="EMBL/GenBank/DDBJ databases">
        <title>An insight into the sialome of Amazonian anophelines.</title>
        <authorList>
            <person name="Ribeiro J.M."/>
            <person name="Scarpassa V."/>
            <person name="Calvo E."/>
        </authorList>
    </citation>
    <scope>NUCLEOTIDE SEQUENCE</scope>
</reference>
<dbReference type="AlphaFoldDB" id="A0A2M4DC27"/>
<organism evidence="2">
    <name type="scientific">Anopheles darlingi</name>
    <name type="common">Mosquito</name>
    <dbReference type="NCBI Taxonomy" id="43151"/>
    <lineage>
        <taxon>Eukaryota</taxon>
        <taxon>Metazoa</taxon>
        <taxon>Ecdysozoa</taxon>
        <taxon>Arthropoda</taxon>
        <taxon>Hexapoda</taxon>
        <taxon>Insecta</taxon>
        <taxon>Pterygota</taxon>
        <taxon>Neoptera</taxon>
        <taxon>Endopterygota</taxon>
        <taxon>Diptera</taxon>
        <taxon>Nematocera</taxon>
        <taxon>Culicoidea</taxon>
        <taxon>Culicidae</taxon>
        <taxon>Anophelinae</taxon>
        <taxon>Anopheles</taxon>
    </lineage>
</organism>
<accession>A0A2M4DC27</accession>
<feature type="signal peptide" evidence="1">
    <location>
        <begin position="1"/>
        <end position="23"/>
    </location>
</feature>
<keyword evidence="1" id="KW-0732">Signal</keyword>